<dbReference type="InterPro" id="IPR003598">
    <property type="entry name" value="Ig_sub2"/>
</dbReference>
<evidence type="ECO:0000259" key="1">
    <source>
        <dbReference type="PROSITE" id="PS50835"/>
    </source>
</evidence>
<dbReference type="PANTHER" id="PTHR23279">
    <property type="entry name" value="DEFECTIVE PROBOSCIS EXTENSION RESPONSE DPR -RELATED"/>
    <property type="match status" value="1"/>
</dbReference>
<dbReference type="Pfam" id="PF07686">
    <property type="entry name" value="V-set"/>
    <property type="match status" value="1"/>
</dbReference>
<gene>
    <name evidence="2" type="ORF">AFUS01_LOCUS14161</name>
</gene>
<dbReference type="SMART" id="SM00408">
    <property type="entry name" value="IGc2"/>
    <property type="match status" value="2"/>
</dbReference>
<organism evidence="2 3">
    <name type="scientific">Allacma fusca</name>
    <dbReference type="NCBI Taxonomy" id="39272"/>
    <lineage>
        <taxon>Eukaryota</taxon>
        <taxon>Metazoa</taxon>
        <taxon>Ecdysozoa</taxon>
        <taxon>Arthropoda</taxon>
        <taxon>Hexapoda</taxon>
        <taxon>Collembola</taxon>
        <taxon>Symphypleona</taxon>
        <taxon>Sminthuridae</taxon>
        <taxon>Allacma</taxon>
    </lineage>
</organism>
<dbReference type="PANTHER" id="PTHR23279:SF21">
    <property type="entry name" value="DEFECTIVE PROBOSCIS EXTENSION RESPONSE 11, ISOFORM B-RELATED"/>
    <property type="match status" value="1"/>
</dbReference>
<dbReference type="InterPro" id="IPR007110">
    <property type="entry name" value="Ig-like_dom"/>
</dbReference>
<dbReference type="Pfam" id="PF00047">
    <property type="entry name" value="ig"/>
    <property type="match status" value="1"/>
</dbReference>
<feature type="domain" description="Ig-like" evidence="1">
    <location>
        <begin position="123"/>
        <end position="218"/>
    </location>
</feature>
<proteinExistence type="predicted"/>
<evidence type="ECO:0000313" key="2">
    <source>
        <dbReference type="EMBL" id="CAG7725186.1"/>
    </source>
</evidence>
<dbReference type="InterPro" id="IPR013151">
    <property type="entry name" value="Immunoglobulin_dom"/>
</dbReference>
<dbReference type="FunFam" id="2.60.40.10:FF:000129">
    <property type="entry name" value="CLUMA_CG018772, isoform A"/>
    <property type="match status" value="1"/>
</dbReference>
<evidence type="ECO:0000313" key="3">
    <source>
        <dbReference type="Proteomes" id="UP000708208"/>
    </source>
</evidence>
<dbReference type="PROSITE" id="PS50835">
    <property type="entry name" value="IG_LIKE"/>
    <property type="match status" value="2"/>
</dbReference>
<dbReference type="InterPro" id="IPR037448">
    <property type="entry name" value="Zig-8"/>
</dbReference>
<comment type="caution">
    <text evidence="2">The sequence shown here is derived from an EMBL/GenBank/DDBJ whole genome shotgun (WGS) entry which is preliminary data.</text>
</comment>
<dbReference type="OrthoDB" id="8049355at2759"/>
<dbReference type="GO" id="GO:0050808">
    <property type="term" value="P:synapse organization"/>
    <property type="evidence" value="ECO:0007669"/>
    <property type="project" value="TreeGrafter"/>
</dbReference>
<dbReference type="AlphaFoldDB" id="A0A8J2JS54"/>
<name>A0A8J2JS54_9HEXA</name>
<feature type="domain" description="Ig-like" evidence="1">
    <location>
        <begin position="21"/>
        <end position="107"/>
    </location>
</feature>
<sequence length="286" mass="32298">MNTEITTFFSGKEPSGLYLGPYFDSDKNNANITSYVGTNAYLPCYVKQLGNKSVSWIRSSDAHIVTVDRYTFIADDRFLVIPLGESWTLQIKYVQPRDAGYYECQISTSPKLAFRTHLHVLVPKIRMSGAEQNIFVWEGSEVELRCSVENGRSDQLEKLQWQKNEDILHESPIHNYIVFRNKLEGSSLITTATFPNVHRQDSGNYTCALENVGSASVTLHVLNGENPAAMQHGYGKLLPSAASQTFPFQSWWTTAFPSLNAFMVCSEASYLKINKDWNVSRKRVSS</sequence>
<dbReference type="EMBL" id="CAJVCH010118689">
    <property type="protein sequence ID" value="CAG7725186.1"/>
    <property type="molecule type" value="Genomic_DNA"/>
</dbReference>
<dbReference type="InterPro" id="IPR003599">
    <property type="entry name" value="Ig_sub"/>
</dbReference>
<reference evidence="2" key="1">
    <citation type="submission" date="2021-06" db="EMBL/GenBank/DDBJ databases">
        <authorList>
            <person name="Hodson N. C."/>
            <person name="Mongue J. A."/>
            <person name="Jaron S. K."/>
        </authorList>
    </citation>
    <scope>NUCLEOTIDE SEQUENCE</scope>
</reference>
<dbReference type="GO" id="GO:0032589">
    <property type="term" value="C:neuron projection membrane"/>
    <property type="evidence" value="ECO:0007669"/>
    <property type="project" value="TreeGrafter"/>
</dbReference>
<dbReference type="SMART" id="SM00409">
    <property type="entry name" value="IG"/>
    <property type="match status" value="2"/>
</dbReference>
<dbReference type="CDD" id="cd00096">
    <property type="entry name" value="Ig"/>
    <property type="match status" value="1"/>
</dbReference>
<accession>A0A8J2JS54</accession>
<protein>
    <recommendedName>
        <fullName evidence="1">Ig-like domain-containing protein</fullName>
    </recommendedName>
</protein>
<keyword evidence="3" id="KW-1185">Reference proteome</keyword>
<dbReference type="InterPro" id="IPR013106">
    <property type="entry name" value="Ig_V-set"/>
</dbReference>
<dbReference type="Proteomes" id="UP000708208">
    <property type="component" value="Unassembled WGS sequence"/>
</dbReference>